<dbReference type="PANTHER" id="PTHR45774:SF3">
    <property type="entry name" value="BTB (POZ) DOMAIN-CONTAINING 2B-RELATED"/>
    <property type="match status" value="1"/>
</dbReference>
<dbReference type="SMART" id="SM00225">
    <property type="entry name" value="BTB"/>
    <property type="match status" value="1"/>
</dbReference>
<dbReference type="InterPro" id="IPR011333">
    <property type="entry name" value="SKP1/BTB/POZ_sf"/>
</dbReference>
<reference evidence="2 3" key="1">
    <citation type="submission" date="2023-02" db="EMBL/GenBank/DDBJ databases">
        <title>LHISI_Scaffold_Assembly.</title>
        <authorList>
            <person name="Stuart O.P."/>
            <person name="Cleave R."/>
            <person name="Magrath M.J.L."/>
            <person name="Mikheyev A.S."/>
        </authorList>
    </citation>
    <scope>NUCLEOTIDE SEQUENCE [LARGE SCALE GENOMIC DNA]</scope>
    <source>
        <strain evidence="2">Daus_M_001</strain>
        <tissue evidence="2">Leg muscle</tissue>
    </source>
</reference>
<dbReference type="InterPro" id="IPR011705">
    <property type="entry name" value="BACK"/>
</dbReference>
<dbReference type="Gene3D" id="3.30.710.10">
    <property type="entry name" value="Potassium Channel Kv1.1, Chain A"/>
    <property type="match status" value="1"/>
</dbReference>
<evidence type="ECO:0000313" key="3">
    <source>
        <dbReference type="Proteomes" id="UP001159363"/>
    </source>
</evidence>
<dbReference type="SUPFAM" id="SSF54695">
    <property type="entry name" value="POZ domain"/>
    <property type="match status" value="1"/>
</dbReference>
<organism evidence="2 3">
    <name type="scientific">Dryococelus australis</name>
    <dbReference type="NCBI Taxonomy" id="614101"/>
    <lineage>
        <taxon>Eukaryota</taxon>
        <taxon>Metazoa</taxon>
        <taxon>Ecdysozoa</taxon>
        <taxon>Arthropoda</taxon>
        <taxon>Hexapoda</taxon>
        <taxon>Insecta</taxon>
        <taxon>Pterygota</taxon>
        <taxon>Neoptera</taxon>
        <taxon>Polyneoptera</taxon>
        <taxon>Phasmatodea</taxon>
        <taxon>Verophasmatodea</taxon>
        <taxon>Anareolatae</taxon>
        <taxon>Phasmatidae</taxon>
        <taxon>Eurycanthinae</taxon>
        <taxon>Dryococelus</taxon>
    </lineage>
</organism>
<gene>
    <name evidence="2" type="ORF">PR048_027322</name>
</gene>
<keyword evidence="3" id="KW-1185">Reference proteome</keyword>
<dbReference type="PANTHER" id="PTHR45774">
    <property type="entry name" value="BTB/POZ DOMAIN-CONTAINING"/>
    <property type="match status" value="1"/>
</dbReference>
<dbReference type="Gene3D" id="1.25.40.420">
    <property type="match status" value="1"/>
</dbReference>
<evidence type="ECO:0000313" key="2">
    <source>
        <dbReference type="EMBL" id="KAJ8871019.1"/>
    </source>
</evidence>
<feature type="domain" description="BTB" evidence="1">
    <location>
        <begin position="10"/>
        <end position="76"/>
    </location>
</feature>
<dbReference type="Proteomes" id="UP001159363">
    <property type="component" value="Chromosome 11"/>
</dbReference>
<comment type="caution">
    <text evidence="2">The sequence shown here is derived from an EMBL/GenBank/DDBJ whole genome shotgun (WGS) entry which is preliminary data.</text>
</comment>
<dbReference type="PROSITE" id="PS50097">
    <property type="entry name" value="BTB"/>
    <property type="match status" value="1"/>
</dbReference>
<evidence type="ECO:0000259" key="1">
    <source>
        <dbReference type="PROSITE" id="PS50097"/>
    </source>
</evidence>
<proteinExistence type="predicted"/>
<dbReference type="SMART" id="SM00875">
    <property type="entry name" value="BACK"/>
    <property type="match status" value="1"/>
</dbReference>
<dbReference type="EMBL" id="JARBHB010000012">
    <property type="protein sequence ID" value="KAJ8871019.1"/>
    <property type="molecule type" value="Genomic_DNA"/>
</dbReference>
<dbReference type="InterPro" id="IPR000210">
    <property type="entry name" value="BTB/POZ_dom"/>
</dbReference>
<name>A0ABQ9GGL4_9NEOP</name>
<dbReference type="Pfam" id="PF00651">
    <property type="entry name" value="BTB"/>
    <property type="match status" value="1"/>
</dbReference>
<accession>A0ABQ9GGL4</accession>
<sequence>METVEDQGGDAIQFLVGQGQVLTASRDILASCSPVFHAMCLGPLAEAGPVEVPDVSPTALEQLLRRAATGEPVLPSSIDEGCELLYAAKKYLVDDVASTCRDIIGEWVGPHDACRVLEFAESVDELALAETCLELIRRRAREVLKEESFSEVGRTMLGRVLDDGRLEVDSEVDVIEAANRWAEGACKRRGLPTTGPNRRAVLGSLFGKLRFLSLRGTELFPSVTERDLLTLDEFHAVLERSARVCGDPWRPLPGLCAVVERRGARRGPSEFSYAGLSRCPMCGSPLADLRTRERCFRCRIN</sequence>
<dbReference type="Pfam" id="PF07707">
    <property type="entry name" value="BACK"/>
    <property type="match status" value="1"/>
</dbReference>
<protein>
    <recommendedName>
        <fullName evidence="1">BTB domain-containing protein</fullName>
    </recommendedName>
</protein>